<reference evidence="3" key="1">
    <citation type="submission" date="2023-07" db="EMBL/GenBank/DDBJ databases">
        <title>Zobellia barbeyronii sp. nov., a new marine flavobacterium, isolated from green and red algae.</title>
        <authorList>
            <person name="Nedashkovskaya O.I."/>
            <person name="Otstavnykh N."/>
            <person name="Zhukova N."/>
            <person name="Guzev K."/>
            <person name="Chausova V."/>
            <person name="Tekutyeva L."/>
            <person name="Mikhailov V."/>
            <person name="Isaeva M."/>
        </authorList>
    </citation>
    <scope>NUCLEOTIDE SEQUENCE [LARGE SCALE GENOMIC DNA]</scope>
    <source>
        <strain evidence="3">KMM 6746</strain>
    </source>
</reference>
<dbReference type="PANTHER" id="PTHR24637:SF421">
    <property type="entry name" value="CUTICLE COLLAGEN DPY-2"/>
    <property type="match status" value="1"/>
</dbReference>
<dbReference type="PANTHER" id="PTHR24637">
    <property type="entry name" value="COLLAGEN"/>
    <property type="match status" value="1"/>
</dbReference>
<accession>A0ABS5W855</accession>
<dbReference type="EMBL" id="JACATN010000001">
    <property type="protein sequence ID" value="MBT2159630.1"/>
    <property type="molecule type" value="Genomic_DNA"/>
</dbReference>
<dbReference type="SUPFAM" id="SSF49842">
    <property type="entry name" value="TNF-like"/>
    <property type="match status" value="1"/>
</dbReference>
<dbReference type="Pfam" id="PF01391">
    <property type="entry name" value="Collagen"/>
    <property type="match status" value="1"/>
</dbReference>
<gene>
    <name evidence="2" type="ORF">HW347_00050</name>
</gene>
<evidence type="ECO:0000313" key="2">
    <source>
        <dbReference type="EMBL" id="MBT2159630.1"/>
    </source>
</evidence>
<dbReference type="InterPro" id="IPR008160">
    <property type="entry name" value="Collagen"/>
</dbReference>
<evidence type="ECO:0000313" key="3">
    <source>
        <dbReference type="Proteomes" id="UP000740413"/>
    </source>
</evidence>
<sequence>MILLLVLVLASCTKEGPEGSMGATGPIGPAGTQGEQGEPGMAGQNGVDGQDGTNGQDGIDGRNGVDGQDAEFSPTFFKVRGNGFAVKDLDGGTTIETDIWDVVDFDSANGFNTSTKRYVVQETGYYFLQAYIRQANAVTDAFFRLQFNIDRNARYTQNVDGDDIKINVSGIYRLTEGQEVFIFLRNYSSGSDVRIDGNGSWFEGYKIN</sequence>
<evidence type="ECO:0000256" key="1">
    <source>
        <dbReference type="SAM" id="MobiDB-lite"/>
    </source>
</evidence>
<dbReference type="Proteomes" id="UP000740413">
    <property type="component" value="Unassembled WGS sequence"/>
</dbReference>
<feature type="region of interest" description="Disordered" evidence="1">
    <location>
        <begin position="16"/>
        <end position="65"/>
    </location>
</feature>
<keyword evidence="3" id="KW-1185">Reference proteome</keyword>
<proteinExistence type="predicted"/>
<comment type="caution">
    <text evidence="2">The sequence shown here is derived from an EMBL/GenBank/DDBJ whole genome shotgun (WGS) entry which is preliminary data.</text>
</comment>
<dbReference type="Gene3D" id="2.60.120.40">
    <property type="match status" value="1"/>
</dbReference>
<name>A0ABS5W855_9FLAO</name>
<protein>
    <submittedName>
        <fullName evidence="2">Collagen-like protein</fullName>
    </submittedName>
</protein>
<dbReference type="InterPro" id="IPR008983">
    <property type="entry name" value="Tumour_necrosis_fac-like_dom"/>
</dbReference>
<organism evidence="2 3">
    <name type="scientific">Zobellia barbeyronii</name>
    <dbReference type="NCBI Taxonomy" id="2748009"/>
    <lineage>
        <taxon>Bacteria</taxon>
        <taxon>Pseudomonadati</taxon>
        <taxon>Bacteroidota</taxon>
        <taxon>Flavobacteriia</taxon>
        <taxon>Flavobacteriales</taxon>
        <taxon>Flavobacteriaceae</taxon>
        <taxon>Zobellia</taxon>
    </lineage>
</organism>